<sequence>MSYVFTSFYEALESNVWDSLQSQPWKCEYLPFLGLSSFSLLQFVFSSHHDALESSVSGSLQSEPWKCEYLSFLGLSSFSLLRLPLAECFRCCPFSPTRYSVFFRSNFQLYDTDD</sequence>
<dbReference type="AlphaFoldDB" id="A0A833U4K6"/>
<reference evidence="1" key="1">
    <citation type="submission" date="2015-10" db="EMBL/GenBank/DDBJ databases">
        <authorList>
            <person name="Martinez-Garcia P.J."/>
            <person name="Crepeau M.W."/>
            <person name="Puiu D."/>
            <person name="Gonzalez-Ibeas D."/>
            <person name="Whalen J."/>
            <person name="Stevens K."/>
            <person name="Paul R."/>
            <person name="Butterfield T."/>
            <person name="Britton M."/>
            <person name="Reagan R."/>
            <person name="Chakraborty S."/>
            <person name="Walawage S.L."/>
            <person name="Vasquez-Gross H.A."/>
            <person name="Cardeno C."/>
            <person name="Famula R."/>
            <person name="Pratt K."/>
            <person name="Kuruganti S."/>
            <person name="Aradhya M.K."/>
            <person name="Leslie C.A."/>
            <person name="Dandekar A.M."/>
            <person name="Salzberg S.L."/>
            <person name="Wegrzyn J.L."/>
            <person name="Langley C.H."/>
            <person name="Neale D.B."/>
        </authorList>
    </citation>
    <scope>NUCLEOTIDE SEQUENCE</scope>
    <source>
        <tissue evidence="1">Leaves</tissue>
    </source>
</reference>
<feature type="non-terminal residue" evidence="1">
    <location>
        <position position="114"/>
    </location>
</feature>
<dbReference type="Proteomes" id="UP000619265">
    <property type="component" value="Unassembled WGS sequence"/>
</dbReference>
<evidence type="ECO:0000313" key="2">
    <source>
        <dbReference type="Proteomes" id="UP000619265"/>
    </source>
</evidence>
<proteinExistence type="predicted"/>
<evidence type="ECO:0000313" key="1">
    <source>
        <dbReference type="EMBL" id="KAF5444030.1"/>
    </source>
</evidence>
<dbReference type="EMBL" id="LIHL02000016">
    <property type="protein sequence ID" value="KAF5444030.1"/>
    <property type="molecule type" value="Genomic_DNA"/>
</dbReference>
<gene>
    <name evidence="1" type="ORF">F2P56_036537</name>
</gene>
<reference evidence="1" key="2">
    <citation type="submission" date="2020-03" db="EMBL/GenBank/DDBJ databases">
        <title>Walnut 2.0.</title>
        <authorList>
            <person name="Marrano A."/>
            <person name="Britton M."/>
            <person name="Zimin A.V."/>
            <person name="Zaini P.A."/>
            <person name="Workman R."/>
            <person name="Puiu D."/>
            <person name="Bianco L."/>
            <person name="Allen B.J."/>
            <person name="Troggio M."/>
            <person name="Leslie C.A."/>
            <person name="Timp W."/>
            <person name="Dendekar A."/>
            <person name="Salzberg S.L."/>
            <person name="Neale D.B."/>
        </authorList>
    </citation>
    <scope>NUCLEOTIDE SEQUENCE</scope>
    <source>
        <tissue evidence="1">Leaves</tissue>
    </source>
</reference>
<comment type="caution">
    <text evidence="1">The sequence shown here is derived from an EMBL/GenBank/DDBJ whole genome shotgun (WGS) entry which is preliminary data.</text>
</comment>
<protein>
    <submittedName>
        <fullName evidence="1">Uncharacterized protein</fullName>
    </submittedName>
</protein>
<organism evidence="1 2">
    <name type="scientific">Juglans regia</name>
    <name type="common">English walnut</name>
    <dbReference type="NCBI Taxonomy" id="51240"/>
    <lineage>
        <taxon>Eukaryota</taxon>
        <taxon>Viridiplantae</taxon>
        <taxon>Streptophyta</taxon>
        <taxon>Embryophyta</taxon>
        <taxon>Tracheophyta</taxon>
        <taxon>Spermatophyta</taxon>
        <taxon>Magnoliopsida</taxon>
        <taxon>eudicotyledons</taxon>
        <taxon>Gunneridae</taxon>
        <taxon>Pentapetalae</taxon>
        <taxon>rosids</taxon>
        <taxon>fabids</taxon>
        <taxon>Fagales</taxon>
        <taxon>Juglandaceae</taxon>
        <taxon>Juglans</taxon>
    </lineage>
</organism>
<dbReference type="Gramene" id="Jr16_18790_p1">
    <property type="protein sequence ID" value="cds.Jr16_18790_p1"/>
    <property type="gene ID" value="Jr16_18790"/>
</dbReference>
<accession>A0A833U4K6</accession>
<name>A0A833U4K6_JUGRE</name>